<dbReference type="OrthoDB" id="108903at2"/>
<reference evidence="7" key="1">
    <citation type="submission" date="2016-10" db="EMBL/GenBank/DDBJ databases">
        <authorList>
            <person name="Varghese N."/>
            <person name="Submissions S."/>
        </authorList>
    </citation>
    <scope>NUCLEOTIDE SEQUENCE [LARGE SCALE GENOMIC DNA]</scope>
    <source>
        <strain evidence="7">M1</strain>
    </source>
</reference>
<dbReference type="Gene3D" id="2.120.10.30">
    <property type="entry name" value="TolB, C-terminal domain"/>
    <property type="match status" value="2"/>
</dbReference>
<keyword evidence="6" id="KW-0031">Aminopeptidase</keyword>
<dbReference type="EMBL" id="FOJS01000017">
    <property type="protein sequence ID" value="SFA48287.1"/>
    <property type="molecule type" value="Genomic_DNA"/>
</dbReference>
<organism evidence="6 7">
    <name type="scientific">Parageobacillus thermantarcticus</name>
    <dbReference type="NCBI Taxonomy" id="186116"/>
    <lineage>
        <taxon>Bacteria</taxon>
        <taxon>Bacillati</taxon>
        <taxon>Bacillota</taxon>
        <taxon>Bacilli</taxon>
        <taxon>Bacillales</taxon>
        <taxon>Anoxybacillaceae</taxon>
        <taxon>Parageobacillus</taxon>
    </lineage>
</organism>
<comment type="similarity">
    <text evidence="1">Belongs to the peptidase S9C family.</text>
</comment>
<dbReference type="Proteomes" id="UP000198650">
    <property type="component" value="Unassembled WGS sequence"/>
</dbReference>
<dbReference type="GO" id="GO:0006508">
    <property type="term" value="P:proteolysis"/>
    <property type="evidence" value="ECO:0007669"/>
    <property type="project" value="UniProtKB-KW"/>
</dbReference>
<evidence type="ECO:0000313" key="6">
    <source>
        <dbReference type="EMBL" id="SFA48287.1"/>
    </source>
</evidence>
<evidence type="ECO:0000256" key="4">
    <source>
        <dbReference type="ARBA" id="ARBA00022825"/>
    </source>
</evidence>
<evidence type="ECO:0000256" key="2">
    <source>
        <dbReference type="ARBA" id="ARBA00022670"/>
    </source>
</evidence>
<dbReference type="STRING" id="186116.SAMN05192569_10174"/>
<dbReference type="Pfam" id="PF00326">
    <property type="entry name" value="Peptidase_S9"/>
    <property type="match status" value="1"/>
</dbReference>
<dbReference type="PANTHER" id="PTHR42776:SF27">
    <property type="entry name" value="DIPEPTIDYL PEPTIDASE FAMILY MEMBER 6"/>
    <property type="match status" value="1"/>
</dbReference>
<evidence type="ECO:0000313" key="7">
    <source>
        <dbReference type="Proteomes" id="UP000198650"/>
    </source>
</evidence>
<name>A0A1I0T9B0_9BACL</name>
<keyword evidence="7" id="KW-1185">Reference proteome</keyword>
<dbReference type="Pfam" id="PF07676">
    <property type="entry name" value="PD40"/>
    <property type="match status" value="3"/>
</dbReference>
<dbReference type="Gene3D" id="3.40.50.1820">
    <property type="entry name" value="alpha/beta hydrolase"/>
    <property type="match status" value="1"/>
</dbReference>
<dbReference type="GO" id="GO:0004252">
    <property type="term" value="F:serine-type endopeptidase activity"/>
    <property type="evidence" value="ECO:0007669"/>
    <property type="project" value="TreeGrafter"/>
</dbReference>
<dbReference type="FunFam" id="3.40.50.1820:FF:000028">
    <property type="entry name" value="S9 family peptidase"/>
    <property type="match status" value="1"/>
</dbReference>
<sequence>MTVHHVKKKTTRGIAAEDLFRIRFVSDPQFSPDGGKIMFVQKTIDDEREYRSHLFLLSLADGTVKQWTFGKVKDAFPRWSPDGKTIAFLSNRSGKTQIWLLPADGGEARQLTSLKNGVRQLRWSPNGRFLVALTSLGKKETLNEREEQDKQESKKHELTPLIVERLQYKSDAAGFRDDKQDVLIRIDVETGEIQGLTDGDDEIGSFTISPDGKTVAFTANRSEEPDFTFTRDIFLLDIESGKTRKITNGDGLFTSLSWSPNGKMLAAIGHELEYLGATLNRVWTFDVASGEKRALTANWDVHVGDAMVGDMHSDAPSPGLIWHKEGNGLYFLASERGRVNLYHVALDGTITPVVIGDFHLYGLTIHPHDYIAVAAISDPTHIGDLYAVSLRDGKRKKLTNANEKLEKELVLSTPVEFSYPSRDGWNIQGWLMKPPHLENGQKVPMIVEIHGGPHAMYGFTFFHEMQVLAAKGYAVLFTNPRGSHGYGQTFVNAVRGDYGGMDYEDIMSGVEYALAHFDFIDETRLGVTGGSYGGFMTNWIVGHTDRFKAAVTQRSISNWLSFYGVSDIGYFFTEWEVGCNVWENPERLWRHSPLKYVKNIRTPLLILHSEKDYRCPIEQAEQLFIALKHLKRETKLVRFPEANHDLSRSGPPTLRLERLNHIVGWFAKYL</sequence>
<feature type="domain" description="Peptidase S9 prolyl oligopeptidase catalytic" evidence="5">
    <location>
        <begin position="460"/>
        <end position="670"/>
    </location>
</feature>
<accession>A0A1I0T9B0</accession>
<proteinExistence type="inferred from homology"/>
<keyword evidence="3" id="KW-0378">Hydrolase</keyword>
<dbReference type="GO" id="GO:0004177">
    <property type="term" value="F:aminopeptidase activity"/>
    <property type="evidence" value="ECO:0007669"/>
    <property type="project" value="UniProtKB-KW"/>
</dbReference>
<dbReference type="SUPFAM" id="SSF53474">
    <property type="entry name" value="alpha/beta-Hydrolases"/>
    <property type="match status" value="1"/>
</dbReference>
<dbReference type="InterPro" id="IPR011042">
    <property type="entry name" value="6-blade_b-propeller_TolB-like"/>
</dbReference>
<dbReference type="PANTHER" id="PTHR42776">
    <property type="entry name" value="SERINE PEPTIDASE S9 FAMILY MEMBER"/>
    <property type="match status" value="1"/>
</dbReference>
<dbReference type="InterPro" id="IPR011659">
    <property type="entry name" value="WD40"/>
</dbReference>
<evidence type="ECO:0000256" key="1">
    <source>
        <dbReference type="ARBA" id="ARBA00010040"/>
    </source>
</evidence>
<keyword evidence="2" id="KW-0645">Protease</keyword>
<gene>
    <name evidence="6" type="ORF">SAMN05192569_10174</name>
</gene>
<evidence type="ECO:0000259" key="5">
    <source>
        <dbReference type="Pfam" id="PF00326"/>
    </source>
</evidence>
<protein>
    <submittedName>
        <fullName evidence="6">Dipeptidyl aminopeptidase/acylaminoacyl peptidase</fullName>
    </submittedName>
</protein>
<dbReference type="RefSeq" id="WP_090949335.1">
    <property type="nucleotide sequence ID" value="NZ_FOJS01000017.1"/>
</dbReference>
<keyword evidence="4" id="KW-0720">Serine protease</keyword>
<dbReference type="SUPFAM" id="SSF82171">
    <property type="entry name" value="DPP6 N-terminal domain-like"/>
    <property type="match status" value="1"/>
</dbReference>
<evidence type="ECO:0000256" key="3">
    <source>
        <dbReference type="ARBA" id="ARBA00022801"/>
    </source>
</evidence>
<dbReference type="InterPro" id="IPR029058">
    <property type="entry name" value="AB_hydrolase_fold"/>
</dbReference>
<dbReference type="AlphaFoldDB" id="A0A1I0T9B0"/>
<dbReference type="InterPro" id="IPR001375">
    <property type="entry name" value="Peptidase_S9_cat"/>
</dbReference>